<keyword evidence="7 9" id="KW-0233">DNA recombination</keyword>
<evidence type="ECO:0000256" key="1">
    <source>
        <dbReference type="ARBA" id="ARBA00006876"/>
    </source>
</evidence>
<evidence type="ECO:0000259" key="10">
    <source>
        <dbReference type="PROSITE" id="PS50162"/>
    </source>
</evidence>
<dbReference type="PRINTS" id="PR01874">
    <property type="entry name" value="DNAREPAIRADA"/>
</dbReference>
<dbReference type="Proteomes" id="UP000320766">
    <property type="component" value="Unassembled WGS sequence"/>
</dbReference>
<dbReference type="InterPro" id="IPR013632">
    <property type="entry name" value="Rad51_C"/>
</dbReference>
<dbReference type="GO" id="GO:0006310">
    <property type="term" value="P:DNA recombination"/>
    <property type="evidence" value="ECO:0007669"/>
    <property type="project" value="UniProtKB-UniRule"/>
</dbReference>
<dbReference type="GO" id="GO:0140664">
    <property type="term" value="F:ATP-dependent DNA damage sensor activity"/>
    <property type="evidence" value="ECO:0007669"/>
    <property type="project" value="InterPro"/>
</dbReference>
<dbReference type="PIRSF" id="PIRSF003336">
    <property type="entry name" value="RadB"/>
    <property type="match status" value="1"/>
</dbReference>
<dbReference type="HAMAP" id="MF_00350">
    <property type="entry name" value="RadB"/>
    <property type="match status" value="1"/>
</dbReference>
<comment type="function">
    <text evidence="8 9">Involved in DNA repair and in homologous recombination. May regulate the cleavage reactions of the branch-structured DNA. Has a very weak ATPase activity that is not stimulated by DNA. Binds DNA but does not promote DNA strands exchange.</text>
</comment>
<dbReference type="SUPFAM" id="SSF52540">
    <property type="entry name" value="P-loop containing nucleoside triphosphate hydrolases"/>
    <property type="match status" value="1"/>
</dbReference>
<keyword evidence="5 9" id="KW-0067">ATP-binding</keyword>
<keyword evidence="3 9" id="KW-0547">Nucleotide-binding</keyword>
<dbReference type="EMBL" id="RXIL01000054">
    <property type="protein sequence ID" value="RZN70535.1"/>
    <property type="molecule type" value="Genomic_DNA"/>
</dbReference>
<dbReference type="Gene3D" id="3.40.50.300">
    <property type="entry name" value="P-loop containing nucleotide triphosphate hydrolases"/>
    <property type="match status" value="1"/>
</dbReference>
<dbReference type="NCBIfam" id="TIGR02237">
    <property type="entry name" value="recomb_radB"/>
    <property type="match status" value="1"/>
</dbReference>
<dbReference type="PROSITE" id="PS50162">
    <property type="entry name" value="RECA_2"/>
    <property type="match status" value="1"/>
</dbReference>
<dbReference type="AlphaFoldDB" id="A0A520KXE9"/>
<evidence type="ECO:0000256" key="6">
    <source>
        <dbReference type="ARBA" id="ARBA00023125"/>
    </source>
</evidence>
<evidence type="ECO:0000256" key="5">
    <source>
        <dbReference type="ARBA" id="ARBA00022840"/>
    </source>
</evidence>
<dbReference type="GO" id="GO:0005524">
    <property type="term" value="F:ATP binding"/>
    <property type="evidence" value="ECO:0007669"/>
    <property type="project" value="UniProtKB-UniRule"/>
</dbReference>
<evidence type="ECO:0000313" key="11">
    <source>
        <dbReference type="EMBL" id="RZN70535.1"/>
    </source>
</evidence>
<dbReference type="InterPro" id="IPR027417">
    <property type="entry name" value="P-loop_NTPase"/>
</dbReference>
<keyword evidence="4 9" id="KW-0227">DNA damage</keyword>
<evidence type="ECO:0000256" key="4">
    <source>
        <dbReference type="ARBA" id="ARBA00022763"/>
    </source>
</evidence>
<evidence type="ECO:0000313" key="12">
    <source>
        <dbReference type="Proteomes" id="UP000320766"/>
    </source>
</evidence>
<dbReference type="SMART" id="SM00382">
    <property type="entry name" value="AAA"/>
    <property type="match status" value="1"/>
</dbReference>
<keyword evidence="6 9" id="KW-0238">DNA-binding</keyword>
<dbReference type="GO" id="GO:0003684">
    <property type="term" value="F:damaged DNA binding"/>
    <property type="evidence" value="ECO:0007669"/>
    <property type="project" value="UniProtKB-UniRule"/>
</dbReference>
<dbReference type="PANTHER" id="PTHR22942:SF47">
    <property type="entry name" value="DNA REPAIR AND RECOMBINATION PROTEIN RADB"/>
    <property type="match status" value="1"/>
</dbReference>
<organism evidence="11 12">
    <name type="scientific">Candidatus Methanolliviera hydrocarbonicum</name>
    <dbReference type="NCBI Taxonomy" id="2491085"/>
    <lineage>
        <taxon>Archaea</taxon>
        <taxon>Methanobacteriati</taxon>
        <taxon>Methanobacteriota</taxon>
        <taxon>Candidatus Methanoliparia</taxon>
        <taxon>Candidatus Methanoliparales</taxon>
        <taxon>Candidatus Methanollivieraceae</taxon>
        <taxon>Candidatus Methanolliviera</taxon>
    </lineage>
</organism>
<dbReference type="PANTHER" id="PTHR22942">
    <property type="entry name" value="RECA/RAD51/RADA DNA STRAND-PAIRING FAMILY MEMBER"/>
    <property type="match status" value="1"/>
</dbReference>
<evidence type="ECO:0000256" key="7">
    <source>
        <dbReference type="ARBA" id="ARBA00023172"/>
    </source>
</evidence>
<sequence>MIKKYSSGSKRLDDFIGGGFEVGSLTQIYGAGGSGKTNICLLIAINTVRRGEKVVFIDTEGLSADRFRQMAREDAEDIAKKIIVYEPTTFKEQHSAIKDLKKVVKGVGVIIVDSATALYRISLKDDKLMPIRSLGDQMTFLLGLARKNEMSVVITNQVYLDIESGEDKPIGGNILNHLSKTIIKLEKLDGGIRSATLKKHRSLPEGRSIKFKITEEGIE</sequence>
<dbReference type="Pfam" id="PF08423">
    <property type="entry name" value="Rad51"/>
    <property type="match status" value="1"/>
</dbReference>
<evidence type="ECO:0000256" key="8">
    <source>
        <dbReference type="ARBA" id="ARBA00024641"/>
    </source>
</evidence>
<comment type="caution">
    <text evidence="11">The sequence shown here is derived from an EMBL/GenBank/DDBJ whole genome shotgun (WGS) entry which is preliminary data.</text>
</comment>
<accession>A0A520KXE9</accession>
<dbReference type="GO" id="GO:0006281">
    <property type="term" value="P:DNA repair"/>
    <property type="evidence" value="ECO:0007669"/>
    <property type="project" value="UniProtKB-UniRule"/>
</dbReference>
<evidence type="ECO:0000256" key="3">
    <source>
        <dbReference type="ARBA" id="ARBA00022741"/>
    </source>
</evidence>
<feature type="domain" description="RecA family profile 1" evidence="10">
    <location>
        <begin position="1"/>
        <end position="158"/>
    </location>
</feature>
<protein>
    <recommendedName>
        <fullName evidence="2 9">DNA repair and recombination protein RadB</fullName>
    </recommendedName>
</protein>
<dbReference type="InterPro" id="IPR020588">
    <property type="entry name" value="RecA_ATP-bd"/>
</dbReference>
<evidence type="ECO:0000256" key="9">
    <source>
        <dbReference type="HAMAP-Rule" id="MF_00350"/>
    </source>
</evidence>
<reference evidence="11 12" key="1">
    <citation type="journal article" date="2019" name="Nat. Microbiol.">
        <title>Wide diversity of methane and short-chain alkane metabolisms in uncultured archaea.</title>
        <authorList>
            <person name="Borrel G."/>
            <person name="Adam P.S."/>
            <person name="McKay L.J."/>
            <person name="Chen L.X."/>
            <person name="Sierra-Garcia I.N."/>
            <person name="Sieber C.M."/>
            <person name="Letourneur Q."/>
            <person name="Ghozlane A."/>
            <person name="Andersen G.L."/>
            <person name="Li W.J."/>
            <person name="Hallam S.J."/>
            <person name="Muyzer G."/>
            <person name="de Oliveira V.M."/>
            <person name="Inskeep W.P."/>
            <person name="Banfield J.F."/>
            <person name="Gribaldo S."/>
        </authorList>
    </citation>
    <scope>NUCLEOTIDE SEQUENCE [LARGE SCALE GENOMIC DNA]</scope>
    <source>
        <strain evidence="11">NM1b</strain>
    </source>
</reference>
<dbReference type="InterPro" id="IPR003593">
    <property type="entry name" value="AAA+_ATPase"/>
</dbReference>
<evidence type="ECO:0000256" key="2">
    <source>
        <dbReference type="ARBA" id="ARBA00018143"/>
    </source>
</evidence>
<gene>
    <name evidence="9 11" type="primary">radB</name>
    <name evidence="11" type="ORF">EF807_03110</name>
</gene>
<comment type="similarity">
    <text evidence="1 9">Belongs to the eukaryotic RecA-like protein family. RadB subfamily.</text>
</comment>
<dbReference type="InterPro" id="IPR011939">
    <property type="entry name" value="DNA_repair_and_recomb_RadB"/>
</dbReference>
<name>A0A520KXE9_9EURY</name>
<proteinExistence type="inferred from homology"/>